<dbReference type="Proteomes" id="UP001085076">
    <property type="component" value="Miscellaneous, Linkage group lg08"/>
</dbReference>
<gene>
    <name evidence="1" type="ORF">J5N97_027212</name>
</gene>
<sequence length="90" mass="9983">MAIPGVHTPEEISIWMQRTCAQGLCTRCYCCGSSGTGSWHCYYSRWLPLCLLNGETKKIIGKHENGCTRLDSVMAHLSGRTCDVDHCSNC</sequence>
<proteinExistence type="predicted"/>
<accession>A0A9D5C4U6</accession>
<reference evidence="1" key="1">
    <citation type="submission" date="2021-03" db="EMBL/GenBank/DDBJ databases">
        <authorList>
            <person name="Li Z."/>
            <person name="Yang C."/>
        </authorList>
    </citation>
    <scope>NUCLEOTIDE SEQUENCE</scope>
    <source>
        <strain evidence="1">Dzin_1.0</strain>
        <tissue evidence="1">Leaf</tissue>
    </source>
</reference>
<evidence type="ECO:0000313" key="1">
    <source>
        <dbReference type="EMBL" id="KAJ0966074.1"/>
    </source>
</evidence>
<evidence type="ECO:0000313" key="2">
    <source>
        <dbReference type="Proteomes" id="UP001085076"/>
    </source>
</evidence>
<dbReference type="EMBL" id="JAGGNH010000008">
    <property type="protein sequence ID" value="KAJ0966074.1"/>
    <property type="molecule type" value="Genomic_DNA"/>
</dbReference>
<reference evidence="1" key="2">
    <citation type="journal article" date="2022" name="Hortic Res">
        <title>The genome of Dioscorea zingiberensis sheds light on the biosynthesis, origin and evolution of the medicinally important diosgenin saponins.</title>
        <authorList>
            <person name="Li Y."/>
            <person name="Tan C."/>
            <person name="Li Z."/>
            <person name="Guo J."/>
            <person name="Li S."/>
            <person name="Chen X."/>
            <person name="Wang C."/>
            <person name="Dai X."/>
            <person name="Yang H."/>
            <person name="Song W."/>
            <person name="Hou L."/>
            <person name="Xu J."/>
            <person name="Tong Z."/>
            <person name="Xu A."/>
            <person name="Yuan X."/>
            <person name="Wang W."/>
            <person name="Yang Q."/>
            <person name="Chen L."/>
            <person name="Sun Z."/>
            <person name="Wang K."/>
            <person name="Pan B."/>
            <person name="Chen J."/>
            <person name="Bao Y."/>
            <person name="Liu F."/>
            <person name="Qi X."/>
            <person name="Gang D.R."/>
            <person name="Wen J."/>
            <person name="Li J."/>
        </authorList>
    </citation>
    <scope>NUCLEOTIDE SEQUENCE</scope>
    <source>
        <strain evidence="1">Dzin_1.0</strain>
    </source>
</reference>
<dbReference type="AlphaFoldDB" id="A0A9D5C4U6"/>
<comment type="caution">
    <text evidence="1">The sequence shown here is derived from an EMBL/GenBank/DDBJ whole genome shotgun (WGS) entry which is preliminary data.</text>
</comment>
<keyword evidence="2" id="KW-1185">Reference proteome</keyword>
<organism evidence="1 2">
    <name type="scientific">Dioscorea zingiberensis</name>
    <dbReference type="NCBI Taxonomy" id="325984"/>
    <lineage>
        <taxon>Eukaryota</taxon>
        <taxon>Viridiplantae</taxon>
        <taxon>Streptophyta</taxon>
        <taxon>Embryophyta</taxon>
        <taxon>Tracheophyta</taxon>
        <taxon>Spermatophyta</taxon>
        <taxon>Magnoliopsida</taxon>
        <taxon>Liliopsida</taxon>
        <taxon>Dioscoreales</taxon>
        <taxon>Dioscoreaceae</taxon>
        <taxon>Dioscorea</taxon>
    </lineage>
</organism>
<protein>
    <submittedName>
        <fullName evidence="1">Uncharacterized protein</fullName>
    </submittedName>
</protein>
<name>A0A9D5C4U6_9LILI</name>